<feature type="transmembrane region" description="Helical" evidence="1">
    <location>
        <begin position="21"/>
        <end position="42"/>
    </location>
</feature>
<dbReference type="EMBL" id="UGLC01000002">
    <property type="protein sequence ID" value="STT51989.1"/>
    <property type="molecule type" value="Genomic_DNA"/>
</dbReference>
<dbReference type="AlphaFoldDB" id="A0A377WBT1"/>
<keyword evidence="1" id="KW-1133">Transmembrane helix</keyword>
<organism evidence="2 3">
    <name type="scientific">Klebsiella pneumoniae</name>
    <dbReference type="NCBI Taxonomy" id="573"/>
    <lineage>
        <taxon>Bacteria</taxon>
        <taxon>Pseudomonadati</taxon>
        <taxon>Pseudomonadota</taxon>
        <taxon>Gammaproteobacteria</taxon>
        <taxon>Enterobacterales</taxon>
        <taxon>Enterobacteriaceae</taxon>
        <taxon>Klebsiella/Raoultella group</taxon>
        <taxon>Klebsiella</taxon>
        <taxon>Klebsiella pneumoniae complex</taxon>
    </lineage>
</organism>
<name>A0A377WBT1_KLEPN</name>
<evidence type="ECO:0008006" key="4">
    <source>
        <dbReference type="Google" id="ProtNLM"/>
    </source>
</evidence>
<proteinExistence type="predicted"/>
<gene>
    <name evidence="2" type="ORF">NCTC8849_00506</name>
</gene>
<sequence length="108" mass="10462">MAILGIFPPSNPAITSLVSNGVEAVVSAATMGTLAAVFGTFVGGTQSGANGGVLGFGLFGNLVGMFVGLVGGAILGAGCGLAWGWDGTMAIIEAGAQGLVDGTFVVWK</sequence>
<dbReference type="Proteomes" id="UP000254799">
    <property type="component" value="Unassembled WGS sequence"/>
</dbReference>
<keyword evidence="1" id="KW-0472">Membrane</keyword>
<reference evidence="2 3" key="1">
    <citation type="submission" date="2018-06" db="EMBL/GenBank/DDBJ databases">
        <authorList>
            <consortium name="Pathogen Informatics"/>
            <person name="Doyle S."/>
        </authorList>
    </citation>
    <scope>NUCLEOTIDE SEQUENCE [LARGE SCALE GENOMIC DNA]</scope>
    <source>
        <strain evidence="2 3">NCTC8849</strain>
    </source>
</reference>
<evidence type="ECO:0000256" key="1">
    <source>
        <dbReference type="SAM" id="Phobius"/>
    </source>
</evidence>
<keyword evidence="1" id="KW-0812">Transmembrane</keyword>
<evidence type="ECO:0000313" key="2">
    <source>
        <dbReference type="EMBL" id="STT51989.1"/>
    </source>
</evidence>
<evidence type="ECO:0000313" key="3">
    <source>
        <dbReference type="Proteomes" id="UP000254799"/>
    </source>
</evidence>
<feature type="transmembrane region" description="Helical" evidence="1">
    <location>
        <begin position="62"/>
        <end position="83"/>
    </location>
</feature>
<protein>
    <recommendedName>
        <fullName evidence="4">Colicin V</fullName>
    </recommendedName>
</protein>
<accession>A0A377WBT1</accession>